<name>A0ABW4HUN0_9BACI</name>
<feature type="coiled-coil region" evidence="1">
    <location>
        <begin position="25"/>
        <end position="59"/>
    </location>
</feature>
<keyword evidence="4" id="KW-1185">Reference proteome</keyword>
<keyword evidence="1" id="KW-0175">Coiled coil</keyword>
<evidence type="ECO:0000313" key="4">
    <source>
        <dbReference type="Proteomes" id="UP001597221"/>
    </source>
</evidence>
<sequence>MFISLAELIWTILAVPIIFYVCYRLSTINRQLEKISKHLNIQEDEVEEVSNEEIEKELEEKLKR</sequence>
<accession>A0ABW4HUN0</accession>
<reference evidence="4" key="1">
    <citation type="journal article" date="2019" name="Int. J. Syst. Evol. Microbiol.">
        <title>The Global Catalogue of Microorganisms (GCM) 10K type strain sequencing project: providing services to taxonomists for standard genome sequencing and annotation.</title>
        <authorList>
            <consortium name="The Broad Institute Genomics Platform"/>
            <consortium name="The Broad Institute Genome Sequencing Center for Infectious Disease"/>
            <person name="Wu L."/>
            <person name="Ma J."/>
        </authorList>
    </citation>
    <scope>NUCLEOTIDE SEQUENCE [LARGE SCALE GENOMIC DNA]</scope>
    <source>
        <strain evidence="4">CGMCC 1.12376</strain>
    </source>
</reference>
<dbReference type="EMBL" id="JBHUDE010000151">
    <property type="protein sequence ID" value="MFD1609251.1"/>
    <property type="molecule type" value="Genomic_DNA"/>
</dbReference>
<evidence type="ECO:0000256" key="2">
    <source>
        <dbReference type="SAM" id="Phobius"/>
    </source>
</evidence>
<dbReference type="Proteomes" id="UP001597221">
    <property type="component" value="Unassembled WGS sequence"/>
</dbReference>
<dbReference type="RefSeq" id="WP_251515270.1">
    <property type="nucleotide sequence ID" value="NZ_JAMBON010000024.1"/>
</dbReference>
<comment type="caution">
    <text evidence="3">The sequence shown here is derived from an EMBL/GenBank/DDBJ whole genome shotgun (WGS) entry which is preliminary data.</text>
</comment>
<evidence type="ECO:0000256" key="1">
    <source>
        <dbReference type="SAM" id="Coils"/>
    </source>
</evidence>
<keyword evidence="2" id="KW-0472">Membrane</keyword>
<keyword evidence="2" id="KW-0812">Transmembrane</keyword>
<organism evidence="3 4">
    <name type="scientific">Oceanobacillus luteolus</name>
    <dbReference type="NCBI Taxonomy" id="1274358"/>
    <lineage>
        <taxon>Bacteria</taxon>
        <taxon>Bacillati</taxon>
        <taxon>Bacillota</taxon>
        <taxon>Bacilli</taxon>
        <taxon>Bacillales</taxon>
        <taxon>Bacillaceae</taxon>
        <taxon>Oceanobacillus</taxon>
    </lineage>
</organism>
<protein>
    <recommendedName>
        <fullName evidence="5">YvrJ family protein</fullName>
    </recommendedName>
</protein>
<feature type="transmembrane region" description="Helical" evidence="2">
    <location>
        <begin position="6"/>
        <end position="25"/>
    </location>
</feature>
<proteinExistence type="predicted"/>
<evidence type="ECO:0008006" key="5">
    <source>
        <dbReference type="Google" id="ProtNLM"/>
    </source>
</evidence>
<gene>
    <name evidence="3" type="ORF">ACFSBH_16660</name>
</gene>
<keyword evidence="2" id="KW-1133">Transmembrane helix</keyword>
<evidence type="ECO:0000313" key="3">
    <source>
        <dbReference type="EMBL" id="MFD1609251.1"/>
    </source>
</evidence>